<dbReference type="EC" id="6.4.1.1" evidence="2"/>
<dbReference type="InterPro" id="IPR055268">
    <property type="entry name" value="PCB-like"/>
</dbReference>
<dbReference type="PROSITE" id="PS50991">
    <property type="entry name" value="PYR_CT"/>
    <property type="match status" value="1"/>
</dbReference>
<dbReference type="CDD" id="cd07937">
    <property type="entry name" value="DRE_TIM_PC_TC_5S"/>
    <property type="match status" value="1"/>
</dbReference>
<keyword evidence="3" id="KW-1185">Reference proteome</keyword>
<dbReference type="Proteomes" id="UP000563151">
    <property type="component" value="Unassembled WGS sequence"/>
</dbReference>
<comment type="caution">
    <text evidence="2">The sequence shown here is derived from an EMBL/GenBank/DDBJ whole genome shotgun (WGS) entry which is preliminary data.</text>
</comment>
<evidence type="ECO:0000313" key="3">
    <source>
        <dbReference type="Proteomes" id="UP000563151"/>
    </source>
</evidence>
<organism evidence="2 3">
    <name type="scientific">Clostridium tetanomorphum</name>
    <dbReference type="NCBI Taxonomy" id="1553"/>
    <lineage>
        <taxon>Bacteria</taxon>
        <taxon>Bacillati</taxon>
        <taxon>Bacillota</taxon>
        <taxon>Clostridia</taxon>
        <taxon>Eubacteriales</taxon>
        <taxon>Clostridiaceae</taxon>
        <taxon>Clostridium</taxon>
    </lineage>
</organism>
<dbReference type="GO" id="GO:0006094">
    <property type="term" value="P:gluconeogenesis"/>
    <property type="evidence" value="ECO:0007669"/>
    <property type="project" value="TreeGrafter"/>
</dbReference>
<evidence type="ECO:0000313" key="2">
    <source>
        <dbReference type="EMBL" id="MBC2399950.1"/>
    </source>
</evidence>
<dbReference type="PANTHER" id="PTHR43778:SF2">
    <property type="entry name" value="PYRUVATE CARBOXYLASE, MITOCHONDRIAL"/>
    <property type="match status" value="1"/>
</dbReference>
<dbReference type="InterPro" id="IPR003379">
    <property type="entry name" value="Carboxylase_cons_dom"/>
</dbReference>
<reference evidence="2 3" key="1">
    <citation type="submission" date="2020-04" db="EMBL/GenBank/DDBJ databases">
        <title>Genomic insights into acetone-butanol-ethanol (ABE) fermentation by sequencing solventogenic clostridia strains.</title>
        <authorList>
            <person name="Brown S."/>
        </authorList>
    </citation>
    <scope>NUCLEOTIDE SEQUENCE [LARGE SCALE GENOMIC DNA]</scope>
    <source>
        <strain evidence="2 3">DJ011</strain>
    </source>
</reference>
<name>A0A923EEW7_CLOTT</name>
<dbReference type="GO" id="GO:0004736">
    <property type="term" value="F:pyruvate carboxylase activity"/>
    <property type="evidence" value="ECO:0007669"/>
    <property type="project" value="UniProtKB-EC"/>
</dbReference>
<dbReference type="Gene3D" id="3.20.20.70">
    <property type="entry name" value="Aldolase class I"/>
    <property type="match status" value="1"/>
</dbReference>
<sequence length="462" mass="51881">MKKLHITETVLRDANQSLIATRLPFEQFAPILNKLDTAGYYSLECWGGATFDSCIRYLNEDPWERLKKIKAIVKKTPLQMLLRGQNILGYKHYPDDVVKEFIKMAVYYGIDIIRIFDALNDFRNIEVAVNETKKQGAHAQGTIVYTISPIHNVDNYISLAKNLENMGVDSICIKDMAGLIMPDIAFNLINTLKETVKIPIYLHSHSTNGLAEMSYLKAVEADVDGIDCSISAFGGGTAQPPTESMHYALTSYGFNTNLNSSILKEINDFFKPIREEFIKNGILNPKVLSPQPEALIYQIPGGMLSNMISQLKEQNSLNKLEEVLNEVPKVRKDLGYPPLVTPMSQMVGTQATVNVLTGEKYKMILKEVKAYCKGEYGKAPGKINNNLLSKALGNEKPIDIRYADTLEPAFEKTKEKLKHLSTRNEDILTYLSFPEVAEEFLKNKKLSPSVESLREETKGSVI</sequence>
<keyword evidence="2" id="KW-0436">Ligase</keyword>
<dbReference type="GO" id="GO:0005737">
    <property type="term" value="C:cytoplasm"/>
    <property type="evidence" value="ECO:0007669"/>
    <property type="project" value="TreeGrafter"/>
</dbReference>
<gene>
    <name evidence="2" type="ORF">HGG79_19620</name>
</gene>
<dbReference type="Pfam" id="PF00682">
    <property type="entry name" value="HMGL-like"/>
    <property type="match status" value="1"/>
</dbReference>
<dbReference type="InterPro" id="IPR013785">
    <property type="entry name" value="Aldolase_TIM"/>
</dbReference>
<dbReference type="Pfam" id="PF02436">
    <property type="entry name" value="PYC_OADA"/>
    <property type="match status" value="1"/>
</dbReference>
<feature type="domain" description="Pyruvate carboxyltransferase" evidence="1">
    <location>
        <begin position="4"/>
        <end position="264"/>
    </location>
</feature>
<protein>
    <submittedName>
        <fullName evidence="2">Pyruvate carboxylase subunit B</fullName>
        <ecNumber evidence="2">6.4.1.1</ecNumber>
    </submittedName>
</protein>
<dbReference type="SUPFAM" id="SSF51569">
    <property type="entry name" value="Aldolase"/>
    <property type="match status" value="1"/>
</dbReference>
<dbReference type="SUPFAM" id="SSF89000">
    <property type="entry name" value="post-HMGL domain-like"/>
    <property type="match status" value="1"/>
</dbReference>
<dbReference type="AlphaFoldDB" id="A0A923EEW7"/>
<dbReference type="InterPro" id="IPR000891">
    <property type="entry name" value="PYR_CT"/>
</dbReference>
<dbReference type="EMBL" id="JAAZWO010000041">
    <property type="protein sequence ID" value="MBC2399950.1"/>
    <property type="molecule type" value="Genomic_DNA"/>
</dbReference>
<proteinExistence type="predicted"/>
<evidence type="ECO:0000259" key="1">
    <source>
        <dbReference type="PROSITE" id="PS50991"/>
    </source>
</evidence>
<dbReference type="NCBIfam" id="NF006761">
    <property type="entry name" value="PRK09282.1"/>
    <property type="match status" value="1"/>
</dbReference>
<keyword evidence="2" id="KW-0670">Pyruvate</keyword>
<dbReference type="PANTHER" id="PTHR43778">
    <property type="entry name" value="PYRUVATE CARBOXYLASE"/>
    <property type="match status" value="1"/>
</dbReference>
<dbReference type="RefSeq" id="WP_035149972.1">
    <property type="nucleotide sequence ID" value="NZ_JAAZWO010000041.1"/>
</dbReference>
<accession>A0A923EEW7</accession>